<dbReference type="Proteomes" id="UP000317940">
    <property type="component" value="Unassembled WGS sequence"/>
</dbReference>
<organism evidence="1 2">
    <name type="scientific">Kitasatospora viridis</name>
    <dbReference type="NCBI Taxonomy" id="281105"/>
    <lineage>
        <taxon>Bacteria</taxon>
        <taxon>Bacillati</taxon>
        <taxon>Actinomycetota</taxon>
        <taxon>Actinomycetes</taxon>
        <taxon>Kitasatosporales</taxon>
        <taxon>Streptomycetaceae</taxon>
        <taxon>Kitasatospora</taxon>
    </lineage>
</organism>
<dbReference type="AlphaFoldDB" id="A0A561UKP8"/>
<proteinExistence type="predicted"/>
<accession>A0A561UKP8</accession>
<sequence length="182" mass="19139">MYRAGDVADVSLELPGLPGWTVPATALVLADIPGEQLLLFVARDPAAGPGMHATGPVNTWASGLAVERPVTTGPAVARILLGRITEHHPIPGDMIERAHTQLATHLAARASTPLDVEHLGLLDVAMAAVADHRRAVTEAEQHRDRIVRRLRAGGVRPADIVRPGLSSSRIGQIAPSGEKISA</sequence>
<dbReference type="RefSeq" id="WP_145906105.1">
    <property type="nucleotide sequence ID" value="NZ_BAAAMZ010000021.1"/>
</dbReference>
<reference evidence="1 2" key="1">
    <citation type="submission" date="2019-06" db="EMBL/GenBank/DDBJ databases">
        <title>Sequencing the genomes of 1000 actinobacteria strains.</title>
        <authorList>
            <person name="Klenk H.-P."/>
        </authorList>
    </citation>
    <scope>NUCLEOTIDE SEQUENCE [LARGE SCALE GENOMIC DNA]</scope>
    <source>
        <strain evidence="1 2">DSM 44826</strain>
    </source>
</reference>
<protein>
    <submittedName>
        <fullName evidence="1">Uncharacterized protein</fullName>
    </submittedName>
</protein>
<dbReference type="EMBL" id="VIWT01000001">
    <property type="protein sequence ID" value="TWF99929.1"/>
    <property type="molecule type" value="Genomic_DNA"/>
</dbReference>
<evidence type="ECO:0000313" key="2">
    <source>
        <dbReference type="Proteomes" id="UP000317940"/>
    </source>
</evidence>
<gene>
    <name evidence="1" type="ORF">FHX73_113789</name>
</gene>
<comment type="caution">
    <text evidence="1">The sequence shown here is derived from an EMBL/GenBank/DDBJ whole genome shotgun (WGS) entry which is preliminary data.</text>
</comment>
<evidence type="ECO:0000313" key="1">
    <source>
        <dbReference type="EMBL" id="TWF99929.1"/>
    </source>
</evidence>
<name>A0A561UKP8_9ACTN</name>
<keyword evidence="2" id="KW-1185">Reference proteome</keyword>